<dbReference type="SUPFAM" id="SSF103481">
    <property type="entry name" value="Multidrug resistance efflux transporter EmrE"/>
    <property type="match status" value="2"/>
</dbReference>
<dbReference type="InterPro" id="IPR037185">
    <property type="entry name" value="EmrE-like"/>
</dbReference>
<keyword evidence="3" id="KW-1003">Cell membrane</keyword>
<keyword evidence="6 8" id="KW-0472">Membrane</keyword>
<name>A0ABW7Z9K5_9ACTN</name>
<dbReference type="PANTHER" id="PTHR42920">
    <property type="entry name" value="OS03G0707200 PROTEIN-RELATED"/>
    <property type="match status" value="1"/>
</dbReference>
<feature type="transmembrane region" description="Helical" evidence="8">
    <location>
        <begin position="151"/>
        <end position="173"/>
    </location>
</feature>
<dbReference type="Pfam" id="PF00892">
    <property type="entry name" value="EamA"/>
    <property type="match status" value="2"/>
</dbReference>
<feature type="transmembrane region" description="Helical" evidence="8">
    <location>
        <begin position="218"/>
        <end position="238"/>
    </location>
</feature>
<dbReference type="Proteomes" id="UP001612741">
    <property type="component" value="Unassembled WGS sequence"/>
</dbReference>
<evidence type="ECO:0000313" key="10">
    <source>
        <dbReference type="EMBL" id="MFI6504587.1"/>
    </source>
</evidence>
<feature type="domain" description="EamA" evidence="9">
    <location>
        <begin position="11"/>
        <end position="140"/>
    </location>
</feature>
<dbReference type="PANTHER" id="PTHR42920:SF5">
    <property type="entry name" value="EAMA DOMAIN-CONTAINING PROTEIN"/>
    <property type="match status" value="1"/>
</dbReference>
<feature type="transmembrane region" description="Helical" evidence="8">
    <location>
        <begin position="98"/>
        <end position="118"/>
    </location>
</feature>
<keyword evidence="11" id="KW-1185">Reference proteome</keyword>
<feature type="transmembrane region" description="Helical" evidence="8">
    <location>
        <begin position="185"/>
        <end position="206"/>
    </location>
</feature>
<evidence type="ECO:0000256" key="8">
    <source>
        <dbReference type="SAM" id="Phobius"/>
    </source>
</evidence>
<accession>A0ABW7Z9K5</accession>
<feature type="transmembrane region" description="Helical" evidence="8">
    <location>
        <begin position="245"/>
        <end position="267"/>
    </location>
</feature>
<keyword evidence="5 8" id="KW-1133">Transmembrane helix</keyword>
<dbReference type="RefSeq" id="WP_397090373.1">
    <property type="nucleotide sequence ID" value="NZ_JBITGY010000015.1"/>
</dbReference>
<feature type="transmembrane region" description="Helical" evidence="8">
    <location>
        <begin position="70"/>
        <end position="92"/>
    </location>
</feature>
<comment type="caution">
    <text evidence="10">The sequence shown here is derived from an EMBL/GenBank/DDBJ whole genome shotgun (WGS) entry which is preliminary data.</text>
</comment>
<comment type="similarity">
    <text evidence="2">Belongs to the EamA transporter family.</text>
</comment>
<evidence type="ECO:0000256" key="4">
    <source>
        <dbReference type="ARBA" id="ARBA00022692"/>
    </source>
</evidence>
<dbReference type="EMBL" id="JBITGY010000015">
    <property type="protein sequence ID" value="MFI6504587.1"/>
    <property type="molecule type" value="Genomic_DNA"/>
</dbReference>
<gene>
    <name evidence="10" type="ORF">ACIBG2_44880</name>
</gene>
<sequence>MAVVPAPRPLLGAVLLLFVSAAWGSAFPLMKDLIHRLPVEDLLAERYTIAAITLILLRPGCLRGLSRSTWVSAVVLGVMFGVGQTAQAIALGSLPSSVSGFAVGCSVIITPLLALVFFRVRVPARVWAGVVLAMAGMTVFTLLSGAEDHTLSLVALLATLGSAALYSGHTLLLARMSKARRGFNAYAVTVIQLATIGLSTGLFAARDGIVLPSSSGDWWIMAHLAVVACALGFLARSYGQVHVPAVPSAVLMSSQPLWVAAIAVLFFDEPVGLSLIVGGGLIAAATLLVVPSRGGAPPVAGGAGKEPPPPPGSSSNAGLLRVSRRASQVLANLRVKREDPLKFESMSLPIVPVKAMTCAERESCPWNNRGVKGCGEPSLERLLQRATTIVRARSATGPGCCRSMTLLGRCLCTLMEDGEQAKAATPNWFRPN</sequence>
<protein>
    <submittedName>
        <fullName evidence="10">DMT family transporter</fullName>
    </submittedName>
</protein>
<reference evidence="10 11" key="1">
    <citation type="submission" date="2024-10" db="EMBL/GenBank/DDBJ databases">
        <title>The Natural Products Discovery Center: Release of the First 8490 Sequenced Strains for Exploring Actinobacteria Biosynthetic Diversity.</title>
        <authorList>
            <person name="Kalkreuter E."/>
            <person name="Kautsar S.A."/>
            <person name="Yang D."/>
            <person name="Bader C.D."/>
            <person name="Teijaro C.N."/>
            <person name="Fluegel L."/>
            <person name="Davis C.M."/>
            <person name="Simpson J.R."/>
            <person name="Lauterbach L."/>
            <person name="Steele A.D."/>
            <person name="Gui C."/>
            <person name="Meng S."/>
            <person name="Li G."/>
            <person name="Viehrig K."/>
            <person name="Ye F."/>
            <person name="Su P."/>
            <person name="Kiefer A.F."/>
            <person name="Nichols A."/>
            <person name="Cepeda A.J."/>
            <person name="Yan W."/>
            <person name="Fan B."/>
            <person name="Jiang Y."/>
            <person name="Adhikari A."/>
            <person name="Zheng C.-J."/>
            <person name="Schuster L."/>
            <person name="Cowan T.M."/>
            <person name="Smanski M.J."/>
            <person name="Chevrette M.G."/>
            <person name="De Carvalho L.P.S."/>
            <person name="Shen B."/>
        </authorList>
    </citation>
    <scope>NUCLEOTIDE SEQUENCE [LARGE SCALE GENOMIC DNA]</scope>
    <source>
        <strain evidence="10 11">NPDC050545</strain>
    </source>
</reference>
<evidence type="ECO:0000256" key="3">
    <source>
        <dbReference type="ARBA" id="ARBA00022475"/>
    </source>
</evidence>
<evidence type="ECO:0000256" key="2">
    <source>
        <dbReference type="ARBA" id="ARBA00007362"/>
    </source>
</evidence>
<evidence type="ECO:0000256" key="1">
    <source>
        <dbReference type="ARBA" id="ARBA00004651"/>
    </source>
</evidence>
<dbReference type="InterPro" id="IPR000620">
    <property type="entry name" value="EamA_dom"/>
</dbReference>
<evidence type="ECO:0000259" key="9">
    <source>
        <dbReference type="Pfam" id="PF00892"/>
    </source>
</evidence>
<feature type="region of interest" description="Disordered" evidence="7">
    <location>
        <begin position="298"/>
        <end position="318"/>
    </location>
</feature>
<feature type="transmembrane region" description="Helical" evidence="8">
    <location>
        <begin position="125"/>
        <end position="145"/>
    </location>
</feature>
<evidence type="ECO:0000256" key="5">
    <source>
        <dbReference type="ARBA" id="ARBA00022989"/>
    </source>
</evidence>
<evidence type="ECO:0000313" key="11">
    <source>
        <dbReference type="Proteomes" id="UP001612741"/>
    </source>
</evidence>
<evidence type="ECO:0000256" key="7">
    <source>
        <dbReference type="SAM" id="MobiDB-lite"/>
    </source>
</evidence>
<keyword evidence="4 8" id="KW-0812">Transmembrane</keyword>
<dbReference type="InterPro" id="IPR051258">
    <property type="entry name" value="Diverse_Substrate_Transporter"/>
</dbReference>
<organism evidence="10 11">
    <name type="scientific">Nonomuraea typhae</name>
    <dbReference type="NCBI Taxonomy" id="2603600"/>
    <lineage>
        <taxon>Bacteria</taxon>
        <taxon>Bacillati</taxon>
        <taxon>Actinomycetota</taxon>
        <taxon>Actinomycetes</taxon>
        <taxon>Streptosporangiales</taxon>
        <taxon>Streptosporangiaceae</taxon>
        <taxon>Nonomuraea</taxon>
    </lineage>
</organism>
<evidence type="ECO:0000256" key="6">
    <source>
        <dbReference type="ARBA" id="ARBA00023136"/>
    </source>
</evidence>
<comment type="subcellular location">
    <subcellularLocation>
        <location evidence="1">Cell membrane</location>
        <topology evidence="1">Multi-pass membrane protein</topology>
    </subcellularLocation>
</comment>
<feature type="transmembrane region" description="Helical" evidence="8">
    <location>
        <begin position="273"/>
        <end position="290"/>
    </location>
</feature>
<proteinExistence type="inferred from homology"/>
<feature type="domain" description="EamA" evidence="9">
    <location>
        <begin position="157"/>
        <end position="290"/>
    </location>
</feature>